<dbReference type="SUPFAM" id="SSF48403">
    <property type="entry name" value="Ankyrin repeat"/>
    <property type="match status" value="1"/>
</dbReference>
<evidence type="ECO:0000256" key="1">
    <source>
        <dbReference type="ARBA" id="ARBA00022737"/>
    </source>
</evidence>
<reference evidence="6" key="3">
    <citation type="submission" date="2025-04" db="UniProtKB">
        <authorList>
            <consortium name="RefSeq"/>
        </authorList>
    </citation>
    <scope>IDENTIFICATION</scope>
    <source>
        <strain evidence="6">CBS 304.34</strain>
    </source>
</reference>
<evidence type="ECO:0000313" key="4">
    <source>
        <dbReference type="EMBL" id="KAF2813736.1"/>
    </source>
</evidence>
<accession>A0A6A6YXP6</accession>
<feature type="repeat" description="ANK" evidence="3">
    <location>
        <begin position="170"/>
        <end position="202"/>
    </location>
</feature>
<keyword evidence="1" id="KW-0677">Repeat</keyword>
<keyword evidence="5" id="KW-1185">Reference proteome</keyword>
<dbReference type="Proteomes" id="UP000504636">
    <property type="component" value="Unplaced"/>
</dbReference>
<dbReference type="EMBL" id="MU003695">
    <property type="protein sequence ID" value="KAF2813736.1"/>
    <property type="molecule type" value="Genomic_DNA"/>
</dbReference>
<proteinExistence type="predicted"/>
<dbReference type="PANTHER" id="PTHR24171">
    <property type="entry name" value="ANKYRIN REPEAT DOMAIN-CONTAINING PROTEIN 39-RELATED"/>
    <property type="match status" value="1"/>
</dbReference>
<sequence>MMLGEGLFVNVRFYSTITPLTLAIKFGHTQCTKMIFLARWHFQPEKTSEWVLLATRTALKVQSVDGLEMLIHASLEGLEALVDQKESPAYPCLSRWGSQEDFRQAIIREVVRNGNTSMLDTVLKTYTQYQSFISGPELQGPLLVAMNLGDIPAPRKLLKSGANVNKTAPGGTSPLMAAVGFEELGMVRLVLEFGVDFNKESNSDVLARAISMTHLEITLALLKAGGPLSSEVLGSAFGNRADWISDQLAQEGFVIRSDVTHKTSRQDHIRDHSEKLALTLLRLGGIARLPPVAIGDVRLLEALILEDYELLEKLLLQQEKEDGLKAEVRFVLETLRVQDGHAISMINAAFHNLNKR</sequence>
<protein>
    <recommendedName>
        <fullName evidence="7">Ankyrin</fullName>
    </recommendedName>
</protein>
<reference evidence="6" key="2">
    <citation type="submission" date="2020-04" db="EMBL/GenBank/DDBJ databases">
        <authorList>
            <consortium name="NCBI Genome Project"/>
        </authorList>
    </citation>
    <scope>NUCLEOTIDE SEQUENCE</scope>
    <source>
        <strain evidence="6">CBS 304.34</strain>
    </source>
</reference>
<name>A0A6A6YXP6_9PEZI</name>
<evidence type="ECO:0000256" key="3">
    <source>
        <dbReference type="PROSITE-ProRule" id="PRU00023"/>
    </source>
</evidence>
<dbReference type="AlphaFoldDB" id="A0A6A6YXP6"/>
<evidence type="ECO:0000313" key="6">
    <source>
        <dbReference type="RefSeq" id="XP_033580700.1"/>
    </source>
</evidence>
<dbReference type="PROSITE" id="PS50088">
    <property type="entry name" value="ANK_REPEAT"/>
    <property type="match status" value="1"/>
</dbReference>
<dbReference type="InterPro" id="IPR002110">
    <property type="entry name" value="Ankyrin_rpt"/>
</dbReference>
<dbReference type="GeneID" id="54454346"/>
<reference evidence="4 6" key="1">
    <citation type="journal article" date="2020" name="Stud. Mycol.">
        <title>101 Dothideomycetes genomes: a test case for predicting lifestyles and emergence of pathogens.</title>
        <authorList>
            <person name="Haridas S."/>
            <person name="Albert R."/>
            <person name="Binder M."/>
            <person name="Bloem J."/>
            <person name="Labutti K."/>
            <person name="Salamov A."/>
            <person name="Andreopoulos B."/>
            <person name="Baker S."/>
            <person name="Barry K."/>
            <person name="Bills G."/>
            <person name="Bluhm B."/>
            <person name="Cannon C."/>
            <person name="Castanera R."/>
            <person name="Culley D."/>
            <person name="Daum C."/>
            <person name="Ezra D."/>
            <person name="Gonzalez J."/>
            <person name="Henrissat B."/>
            <person name="Kuo A."/>
            <person name="Liang C."/>
            <person name="Lipzen A."/>
            <person name="Lutzoni F."/>
            <person name="Magnuson J."/>
            <person name="Mondo S."/>
            <person name="Nolan M."/>
            <person name="Ohm R."/>
            <person name="Pangilinan J."/>
            <person name="Park H.-J."/>
            <person name="Ramirez L."/>
            <person name="Alfaro M."/>
            <person name="Sun H."/>
            <person name="Tritt A."/>
            <person name="Yoshinaga Y."/>
            <person name="Zwiers L.-H."/>
            <person name="Turgeon B."/>
            <person name="Goodwin S."/>
            <person name="Spatafora J."/>
            <person name="Crous P."/>
            <person name="Grigoriev I."/>
        </authorList>
    </citation>
    <scope>NUCLEOTIDE SEQUENCE</scope>
    <source>
        <strain evidence="4 6">CBS 304.34</strain>
    </source>
</reference>
<evidence type="ECO:0000313" key="5">
    <source>
        <dbReference type="Proteomes" id="UP000504636"/>
    </source>
</evidence>
<gene>
    <name evidence="4 6" type="ORF">BDZ99DRAFT_223830</name>
</gene>
<dbReference type="RefSeq" id="XP_033580700.1">
    <property type="nucleotide sequence ID" value="XM_033713453.1"/>
</dbReference>
<dbReference type="OrthoDB" id="341259at2759"/>
<evidence type="ECO:0008006" key="7">
    <source>
        <dbReference type="Google" id="ProtNLM"/>
    </source>
</evidence>
<dbReference type="Pfam" id="PF12796">
    <property type="entry name" value="Ank_2"/>
    <property type="match status" value="1"/>
</dbReference>
<dbReference type="Gene3D" id="1.25.40.20">
    <property type="entry name" value="Ankyrin repeat-containing domain"/>
    <property type="match status" value="1"/>
</dbReference>
<keyword evidence="2 3" id="KW-0040">ANK repeat</keyword>
<dbReference type="InterPro" id="IPR036770">
    <property type="entry name" value="Ankyrin_rpt-contain_sf"/>
</dbReference>
<organism evidence="4">
    <name type="scientific">Mytilinidion resinicola</name>
    <dbReference type="NCBI Taxonomy" id="574789"/>
    <lineage>
        <taxon>Eukaryota</taxon>
        <taxon>Fungi</taxon>
        <taxon>Dikarya</taxon>
        <taxon>Ascomycota</taxon>
        <taxon>Pezizomycotina</taxon>
        <taxon>Dothideomycetes</taxon>
        <taxon>Pleosporomycetidae</taxon>
        <taxon>Mytilinidiales</taxon>
        <taxon>Mytilinidiaceae</taxon>
        <taxon>Mytilinidion</taxon>
    </lineage>
</organism>
<evidence type="ECO:0000256" key="2">
    <source>
        <dbReference type="ARBA" id="ARBA00023043"/>
    </source>
</evidence>